<dbReference type="Proteomes" id="UP000219058">
    <property type="component" value="Unassembled WGS sequence"/>
</dbReference>
<organism evidence="1 2">
    <name type="scientific">Prevotella intermedia</name>
    <dbReference type="NCBI Taxonomy" id="28131"/>
    <lineage>
        <taxon>Bacteria</taxon>
        <taxon>Pseudomonadati</taxon>
        <taxon>Bacteroidota</taxon>
        <taxon>Bacteroidia</taxon>
        <taxon>Bacteroidales</taxon>
        <taxon>Prevotellaceae</taxon>
        <taxon>Prevotella</taxon>
    </lineage>
</organism>
<comment type="caution">
    <text evidence="1">The sequence shown here is derived from an EMBL/GenBank/DDBJ whole genome shotgun (WGS) entry which is preliminary data.</text>
</comment>
<evidence type="ECO:0000313" key="2">
    <source>
        <dbReference type="Proteomes" id="UP000219058"/>
    </source>
</evidence>
<evidence type="ECO:0000313" key="1">
    <source>
        <dbReference type="EMBL" id="PDP60738.1"/>
    </source>
</evidence>
<dbReference type="EMBL" id="NSLY01000007">
    <property type="protein sequence ID" value="PDP60738.1"/>
    <property type="molecule type" value="Genomic_DNA"/>
</dbReference>
<reference evidence="1 2" key="1">
    <citation type="submission" date="2017-09" db="EMBL/GenBank/DDBJ databases">
        <title>Phase variable restriction modification systems are present in the genome sequences of periodontal pathogens Prevotella intermedia, Tannerella forsythia and Porphyromonas gingivalis.</title>
        <authorList>
            <person name="Haigh R.D."/>
            <person name="Crawford L."/>
            <person name="Ralph J."/>
            <person name="Wanford J."/>
            <person name="Vartoukian S.R."/>
            <person name="Hijazib K."/>
            <person name="Wade W."/>
            <person name="Oggioni M.R."/>
        </authorList>
    </citation>
    <scope>NUCLEOTIDE SEQUENCE [LARGE SCALE GENOMIC DNA]</scope>
    <source>
        <strain evidence="1 2">WW2834</strain>
    </source>
</reference>
<accession>A0A2A6EFP4</accession>
<dbReference type="RefSeq" id="WP_097549737.1">
    <property type="nucleotide sequence ID" value="NZ_NSLY01000007.1"/>
</dbReference>
<gene>
    <name evidence="1" type="ORF">CLI71_03585</name>
</gene>
<sequence>MFSFNSYIELTLIKLAKHITGEDKEIMKVVLRSLENPKAFCQMEIKAVPEQLYDYQDLLFDWYEEEDNDINLRSIVMLFAMGKRQLHCWIRLERRFGDIPMENARSAVPATVSSFH</sequence>
<protein>
    <submittedName>
        <fullName evidence="1">Uncharacterized protein</fullName>
    </submittedName>
</protein>
<proteinExistence type="predicted"/>
<name>A0A2A6EFP4_PREIN</name>
<dbReference type="AlphaFoldDB" id="A0A2A6EFP4"/>